<gene>
    <name evidence="2" type="ORF">L288_13050</name>
</gene>
<dbReference type="SUPFAM" id="SSF55298">
    <property type="entry name" value="YjgF-like"/>
    <property type="match status" value="1"/>
</dbReference>
<dbReference type="AlphaFoldDB" id="T0I6V3"/>
<evidence type="ECO:0000313" key="2">
    <source>
        <dbReference type="EMBL" id="EQB05334.1"/>
    </source>
</evidence>
<dbReference type="PATRIC" id="fig|1329909.3.peg.2525"/>
<dbReference type="GO" id="GO:0019239">
    <property type="term" value="F:deaminase activity"/>
    <property type="evidence" value="ECO:0007669"/>
    <property type="project" value="TreeGrafter"/>
</dbReference>
<feature type="signal peptide" evidence="1">
    <location>
        <begin position="1"/>
        <end position="34"/>
    </location>
</feature>
<keyword evidence="3" id="KW-1185">Reference proteome</keyword>
<dbReference type="EMBL" id="ATHO01000110">
    <property type="protein sequence ID" value="EQB05334.1"/>
    <property type="molecule type" value="Genomic_DNA"/>
</dbReference>
<dbReference type="GO" id="GO:0005829">
    <property type="term" value="C:cytosol"/>
    <property type="evidence" value="ECO:0007669"/>
    <property type="project" value="TreeGrafter"/>
</dbReference>
<evidence type="ECO:0000313" key="3">
    <source>
        <dbReference type="Proteomes" id="UP000015525"/>
    </source>
</evidence>
<dbReference type="Proteomes" id="UP000015525">
    <property type="component" value="Unassembled WGS sequence"/>
</dbReference>
<dbReference type="Gene3D" id="3.30.1330.40">
    <property type="entry name" value="RutC-like"/>
    <property type="match status" value="1"/>
</dbReference>
<comment type="caution">
    <text evidence="2">The sequence shown here is derived from an EMBL/GenBank/DDBJ whole genome shotgun (WGS) entry which is preliminary data.</text>
</comment>
<name>T0I6V3_9SPHN</name>
<dbReference type="Pfam" id="PF01042">
    <property type="entry name" value="Ribonuc_L-PSP"/>
    <property type="match status" value="1"/>
</dbReference>
<accession>T0I6V3</accession>
<sequence length="154" mass="16439">MRRCRLSDRAVIGVPPMKTALALIALLAATPAFAQQPLPASLPFSPSVRVGDTLYLSGQIGRVPAGLDPHKEGFDAAVRESMDAIGKVLKDNGLSYANVAKCTVMLDDMADWPRFNSVYLTYFKGKRLPARSAFGADGLALGAPLEVECIAAFE</sequence>
<protein>
    <submittedName>
        <fullName evidence="2">Uncharacterized protein</fullName>
    </submittedName>
</protein>
<dbReference type="CDD" id="cd00448">
    <property type="entry name" value="YjgF_YER057c_UK114_family"/>
    <property type="match status" value="1"/>
</dbReference>
<keyword evidence="1" id="KW-0732">Signal</keyword>
<organism evidence="2 3">
    <name type="scientific">Sphingobium quisquiliarum P25</name>
    <dbReference type="NCBI Taxonomy" id="1329909"/>
    <lineage>
        <taxon>Bacteria</taxon>
        <taxon>Pseudomonadati</taxon>
        <taxon>Pseudomonadota</taxon>
        <taxon>Alphaproteobacteria</taxon>
        <taxon>Sphingomonadales</taxon>
        <taxon>Sphingomonadaceae</taxon>
        <taxon>Sphingobium</taxon>
    </lineage>
</organism>
<reference evidence="2 3" key="1">
    <citation type="journal article" date="2013" name="Genome Announc.">
        <title>Draft Genome Sequence of Sphingobium quisquiliarum Strain P25T, a Novel Hexachlorocyclohexane (HCH)-Degrading Bacterium Isolated from an HCH Dumpsite.</title>
        <authorList>
            <person name="Kumar Singh A."/>
            <person name="Sangwan N."/>
            <person name="Sharma A."/>
            <person name="Gupta V."/>
            <person name="Khurana J.P."/>
            <person name="Lal R."/>
        </authorList>
    </citation>
    <scope>NUCLEOTIDE SEQUENCE [LARGE SCALE GENOMIC DNA]</scope>
    <source>
        <strain evidence="2 3">P25</strain>
    </source>
</reference>
<dbReference type="PANTHER" id="PTHR11803:SF39">
    <property type="entry name" value="2-IMINOBUTANOATE_2-IMINOPROPANOATE DEAMINASE"/>
    <property type="match status" value="1"/>
</dbReference>
<dbReference type="PANTHER" id="PTHR11803">
    <property type="entry name" value="2-IMINOBUTANOATE/2-IMINOPROPANOATE DEAMINASE RIDA"/>
    <property type="match status" value="1"/>
</dbReference>
<evidence type="ECO:0000256" key="1">
    <source>
        <dbReference type="SAM" id="SignalP"/>
    </source>
</evidence>
<dbReference type="InterPro" id="IPR006175">
    <property type="entry name" value="YjgF/YER057c/UK114"/>
</dbReference>
<proteinExistence type="predicted"/>
<dbReference type="InterPro" id="IPR035959">
    <property type="entry name" value="RutC-like_sf"/>
</dbReference>
<feature type="chain" id="PRO_5004564206" evidence="1">
    <location>
        <begin position="35"/>
        <end position="154"/>
    </location>
</feature>